<feature type="domain" description="Pyrroline-5-carboxylate reductase catalytic N-terminal" evidence="1">
    <location>
        <begin position="2"/>
        <end position="76"/>
    </location>
</feature>
<dbReference type="Gene3D" id="3.40.50.720">
    <property type="entry name" value="NAD(P)-binding Rossmann-like Domain"/>
    <property type="match status" value="1"/>
</dbReference>
<reference evidence="2" key="1">
    <citation type="submission" date="2020-05" db="EMBL/GenBank/DDBJ databases">
        <authorList>
            <person name="Chiriac C."/>
            <person name="Salcher M."/>
            <person name="Ghai R."/>
            <person name="Kavagutti S V."/>
        </authorList>
    </citation>
    <scope>NUCLEOTIDE SEQUENCE</scope>
</reference>
<protein>
    <submittedName>
        <fullName evidence="2">Unannotated protein</fullName>
    </submittedName>
</protein>
<dbReference type="EMBL" id="CAEZWB010000118">
    <property type="protein sequence ID" value="CAB4652299.1"/>
    <property type="molecule type" value="Genomic_DNA"/>
</dbReference>
<organism evidence="2">
    <name type="scientific">freshwater metagenome</name>
    <dbReference type="NCBI Taxonomy" id="449393"/>
    <lineage>
        <taxon>unclassified sequences</taxon>
        <taxon>metagenomes</taxon>
        <taxon>ecological metagenomes</taxon>
    </lineage>
</organism>
<dbReference type="Gene3D" id="3.30.360.10">
    <property type="entry name" value="Dihydrodipicolinate Reductase, domain 2"/>
    <property type="match status" value="1"/>
</dbReference>
<name>A0A6J6KWD9_9ZZZZ</name>
<dbReference type="InterPro" id="IPR036291">
    <property type="entry name" value="NAD(P)-bd_dom_sf"/>
</dbReference>
<proteinExistence type="predicted"/>
<accession>A0A6J6KWD9</accession>
<evidence type="ECO:0000313" key="2">
    <source>
        <dbReference type="EMBL" id="CAB4652299.1"/>
    </source>
</evidence>
<dbReference type="Pfam" id="PF03807">
    <property type="entry name" value="F420_oxidored"/>
    <property type="match status" value="1"/>
</dbReference>
<dbReference type="InterPro" id="IPR028939">
    <property type="entry name" value="P5C_Rdtase_cat_N"/>
</dbReference>
<sequence>MIAIVGAGVTGARVLEQLIRLGNNHFLLHDREEFRAELLAAKHRSAAINISVVRKRNLVQAHVVVLACGAPHNELALLFVQTGAHVVSMSDDVDDTTALLDLNDLATQHNRLVVVGAAASPGLTGLLLAHLATQFDSIDEAHVAVHGTGGPDCARQHHSALAGSSIGWHDGSWLRRPSGSGRELCWFPEPVGAYDCYRAEVADPLLLHRAMPQLQRISARISATRRDRFTARLPMLAPPNAEGGMGAVRIEVRGMRGISRAMEIVGVAERLAHIAAIVAATTTNAILHNNISAVGAHVLGGNEMPNAQLLRGVADAGLHIHQFVGA</sequence>
<dbReference type="SUPFAM" id="SSF51735">
    <property type="entry name" value="NAD(P)-binding Rossmann-fold domains"/>
    <property type="match status" value="1"/>
</dbReference>
<evidence type="ECO:0000259" key="1">
    <source>
        <dbReference type="Pfam" id="PF03807"/>
    </source>
</evidence>
<dbReference type="AlphaFoldDB" id="A0A6J6KWD9"/>
<gene>
    <name evidence="2" type="ORF">UFOPK2166_00888</name>
</gene>